<name>A0A915LGW0_MELJA</name>
<sequence length="313" mass="36185">METEALETPTKKTKRSPLQAIKEGENMIDIKLLMLTADAVRTVHENTLVWTLVGTDGYDYVNVTLWDKHFNRLVTELNNNFKGKNFMLKTFVSKHVLAPYNYGSVYYELRAQESSTITLIPELDKEFYGITENTYFNFLKQKLTIDDTFQPISYEKMRVGELFEDVELKLYSLKEIRTVTVKGRSEAKVLDVTAMANKTKIRLTAWNILAEFLFFLLNGKEVKHKSKTNDFLGKNAKVARHTNKGSKIKVEECDEEMIEEELIVSLNEMAKKYGQIKLGVLTVTIYDEAALKKHEEKKIKKIELDELNYPEAI</sequence>
<dbReference type="Proteomes" id="UP000887561">
    <property type="component" value="Unplaced"/>
</dbReference>
<evidence type="ECO:0000313" key="2">
    <source>
        <dbReference type="WBParaSite" id="scaffold10695_cov405.g15004"/>
    </source>
</evidence>
<keyword evidence="1" id="KW-1185">Reference proteome</keyword>
<accession>A0A915LGW0</accession>
<proteinExistence type="predicted"/>
<dbReference type="WBParaSite" id="scaffold10695_cov405.g15004">
    <property type="protein sequence ID" value="scaffold10695_cov405.g15004"/>
    <property type="gene ID" value="scaffold10695_cov405.g15004"/>
</dbReference>
<dbReference type="AlphaFoldDB" id="A0A915LGW0"/>
<organism evidence="1 2">
    <name type="scientific">Meloidogyne javanica</name>
    <name type="common">Root-knot nematode worm</name>
    <dbReference type="NCBI Taxonomy" id="6303"/>
    <lineage>
        <taxon>Eukaryota</taxon>
        <taxon>Metazoa</taxon>
        <taxon>Ecdysozoa</taxon>
        <taxon>Nematoda</taxon>
        <taxon>Chromadorea</taxon>
        <taxon>Rhabditida</taxon>
        <taxon>Tylenchina</taxon>
        <taxon>Tylenchomorpha</taxon>
        <taxon>Tylenchoidea</taxon>
        <taxon>Meloidogynidae</taxon>
        <taxon>Meloidogyninae</taxon>
        <taxon>Meloidogyne</taxon>
        <taxon>Meloidogyne incognita group</taxon>
    </lineage>
</organism>
<protein>
    <submittedName>
        <fullName evidence="2">Uncharacterized protein</fullName>
    </submittedName>
</protein>
<evidence type="ECO:0000313" key="1">
    <source>
        <dbReference type="Proteomes" id="UP000887561"/>
    </source>
</evidence>
<reference evidence="2" key="1">
    <citation type="submission" date="2022-11" db="UniProtKB">
        <authorList>
            <consortium name="WormBaseParasite"/>
        </authorList>
    </citation>
    <scope>IDENTIFICATION</scope>
</reference>